<evidence type="ECO:0000313" key="5">
    <source>
        <dbReference type="Proteomes" id="UP000186165"/>
    </source>
</evidence>
<dbReference type="KEGG" id="hhsr:HSR6_2076"/>
<evidence type="ECO:0000313" key="4">
    <source>
        <dbReference type="Proteomes" id="UP000185608"/>
    </source>
</evidence>
<dbReference type="AlphaFoldDB" id="A0A1D8S733"/>
<protein>
    <submittedName>
        <fullName evidence="2">Uncharacterized protein</fullName>
    </submittedName>
</protein>
<evidence type="ECO:0000313" key="3">
    <source>
        <dbReference type="EMBL" id="APE96504.1"/>
    </source>
</evidence>
<dbReference type="Proteomes" id="UP000186165">
    <property type="component" value="Chromosome"/>
</dbReference>
<dbReference type="KEGG" id="halh:HTSR_2000"/>
<dbReference type="EMBL" id="CP016070">
    <property type="protein sequence ID" value="AOW81161.1"/>
    <property type="molecule type" value="Genomic_DNA"/>
</dbReference>
<reference evidence="2 4" key="1">
    <citation type="submission" date="2016-06" db="EMBL/GenBank/DDBJ databases">
        <title>Discovery of anaerobic lithoheterotrophic haloarchaeon capable of sulfur respiration by hydrogen and formate.</title>
        <authorList>
            <person name="Sorokin D.Y."/>
            <person name="Kublanov I.V."/>
            <person name="Roman P."/>
            <person name="Sinninghe Damste J.S."/>
            <person name="Golyshin P.N."/>
            <person name="Rojo D."/>
            <person name="Ciordia S."/>
            <person name="Mena Md.C."/>
            <person name="Ferrer M."/>
            <person name="Smedile F."/>
            <person name="Messina E."/>
            <person name="La Cono V."/>
            <person name="Yakimov M.M."/>
        </authorList>
    </citation>
    <scope>NUCLEOTIDE SEQUENCE [LARGE SCALE GENOMIC DNA]</scope>
    <source>
        <strain evidence="2 4">HTSR1</strain>
    </source>
</reference>
<feature type="transmembrane region" description="Helical" evidence="1">
    <location>
        <begin position="12"/>
        <end position="33"/>
    </location>
</feature>
<keyword evidence="1" id="KW-0812">Transmembrane</keyword>
<accession>A0A1D8S733</accession>
<dbReference type="GeneID" id="30418609"/>
<reference evidence="3" key="3">
    <citation type="journal article" date="2017" name="ISME J.">
        <title>Discovery of anaerobic lithoheterotrophic haloarchaea, ubiquitous in hypersaline habitats.</title>
        <authorList>
            <person name="Sorokin D.Y."/>
            <person name="Messina E."/>
            <person name="Smedile F."/>
            <person name="Roman P."/>
            <person name="Damste J.S.S."/>
            <person name="Ciordia S."/>
            <person name="Mena M.C."/>
            <person name="Ferrer M."/>
            <person name="Golyshin P.N."/>
            <person name="Kublanov I.V."/>
            <person name="Samarov N.I."/>
            <person name="Toshchakov S.V."/>
            <person name="La Cono V."/>
            <person name="Yakimov M.M."/>
        </authorList>
    </citation>
    <scope>NUCLEOTIDE SEQUENCE</scope>
    <source>
        <strain evidence="3">HSR6</strain>
    </source>
</reference>
<dbReference type="EMBL" id="CP016804">
    <property type="protein sequence ID" value="APE96504.1"/>
    <property type="molecule type" value="Genomic_DNA"/>
</dbReference>
<reference evidence="5" key="2">
    <citation type="submission" date="2016-08" db="EMBL/GenBank/DDBJ databases">
        <title>Discovery of first anaerobic lithoheterotrophic haloarchae widely represented in hypersaline habitats.</title>
        <authorList>
            <person name="Sorokin D.Y."/>
            <person name="Kublanov I.V."/>
            <person name="Roman P."/>
            <person name="Sinninghe Damste J.S."/>
            <person name="Golyshin P.N."/>
            <person name="Rojo D."/>
            <person name="Ciordia S."/>
            <person name="Mena Md.C."/>
            <person name="Ferrer M."/>
            <person name="Smedile F."/>
            <person name="Messina E."/>
            <person name="La Cono V."/>
            <person name="Yakimov M.M."/>
        </authorList>
    </citation>
    <scope>NUCLEOTIDE SEQUENCE [LARGE SCALE GENOMIC DNA]</scope>
    <source>
        <strain evidence="5">HSR6</strain>
    </source>
</reference>
<keyword evidence="5" id="KW-1185">Reference proteome</keyword>
<feature type="transmembrane region" description="Helical" evidence="1">
    <location>
        <begin position="39"/>
        <end position="63"/>
    </location>
</feature>
<evidence type="ECO:0000313" key="2">
    <source>
        <dbReference type="EMBL" id="AOW81161.1"/>
    </source>
</evidence>
<dbReference type="InterPro" id="IPR055895">
    <property type="entry name" value="DUF7472"/>
</dbReference>
<dbReference type="Proteomes" id="UP000185608">
    <property type="component" value="Chromosome"/>
</dbReference>
<dbReference type="RefSeq" id="WP_070365806.1">
    <property type="nucleotide sequence ID" value="NZ_CP016070.1"/>
</dbReference>
<evidence type="ECO:0000256" key="1">
    <source>
        <dbReference type="SAM" id="Phobius"/>
    </source>
</evidence>
<sequence>MEIEGQALREAGLAVIGVAVFVGFLVVGSLMGAGEGEPMGTFVMVGGIVAFVVVMGALGLLFLDED</sequence>
<accession>A0A1J1AFF9</accession>
<dbReference type="STRING" id="1873524.HSR6_2076"/>
<proteinExistence type="predicted"/>
<keyword evidence="1" id="KW-1133">Transmembrane helix</keyword>
<organism evidence="2 4">
    <name type="scientific">Halodesulfurarchaeum formicicum</name>
    <dbReference type="NCBI Taxonomy" id="1873524"/>
    <lineage>
        <taxon>Archaea</taxon>
        <taxon>Methanobacteriati</taxon>
        <taxon>Methanobacteriota</taxon>
        <taxon>Stenosarchaea group</taxon>
        <taxon>Halobacteria</taxon>
        <taxon>Halobacteriales</taxon>
        <taxon>Halobacteriaceae</taxon>
        <taxon>Halodesulfurarchaeum</taxon>
    </lineage>
</organism>
<keyword evidence="1" id="KW-0472">Membrane</keyword>
<gene>
    <name evidence="3" type="ORF">HSR6_2076</name>
    <name evidence="2" type="ORF">HTSR_2000</name>
</gene>
<dbReference type="Pfam" id="PF24284">
    <property type="entry name" value="DUF7472"/>
    <property type="match status" value="1"/>
</dbReference>
<name>A0A1D8S733_9EURY</name>